<evidence type="ECO:0000256" key="1">
    <source>
        <dbReference type="ARBA" id="ARBA00004651"/>
    </source>
</evidence>
<evidence type="ECO:0000256" key="3">
    <source>
        <dbReference type="ARBA" id="ARBA00022475"/>
    </source>
</evidence>
<evidence type="ECO:0000256" key="2">
    <source>
        <dbReference type="ARBA" id="ARBA00007430"/>
    </source>
</evidence>
<proteinExistence type="inferred from homology"/>
<feature type="transmembrane region" description="Helical" evidence="7">
    <location>
        <begin position="122"/>
        <end position="143"/>
    </location>
</feature>
<evidence type="ECO:0000256" key="5">
    <source>
        <dbReference type="ARBA" id="ARBA00022989"/>
    </source>
</evidence>
<dbReference type="AlphaFoldDB" id="A0A176RX38"/>
<evidence type="ECO:0000256" key="4">
    <source>
        <dbReference type="ARBA" id="ARBA00022692"/>
    </source>
</evidence>
<dbReference type="EMBL" id="LUTY01002472">
    <property type="protein sequence ID" value="OAD20320.1"/>
    <property type="molecule type" value="Genomic_DNA"/>
</dbReference>
<dbReference type="Proteomes" id="UP000076962">
    <property type="component" value="Unassembled WGS sequence"/>
</dbReference>
<comment type="subcellular location">
    <subcellularLocation>
        <location evidence="1">Cell membrane</location>
        <topology evidence="1">Multi-pass membrane protein</topology>
    </subcellularLocation>
</comment>
<organism evidence="8 9">
    <name type="scientific">Candidatus Thiomargarita nelsonii</name>
    <dbReference type="NCBI Taxonomy" id="1003181"/>
    <lineage>
        <taxon>Bacteria</taxon>
        <taxon>Pseudomonadati</taxon>
        <taxon>Pseudomonadota</taxon>
        <taxon>Gammaproteobacteria</taxon>
        <taxon>Thiotrichales</taxon>
        <taxon>Thiotrichaceae</taxon>
        <taxon>Thiomargarita</taxon>
    </lineage>
</organism>
<dbReference type="Pfam" id="PF13440">
    <property type="entry name" value="Polysacc_synt_3"/>
    <property type="match status" value="1"/>
</dbReference>
<keyword evidence="6 7" id="KW-0472">Membrane</keyword>
<dbReference type="InterPro" id="IPR050833">
    <property type="entry name" value="Poly_Biosynth_Transport"/>
</dbReference>
<feature type="transmembrane region" description="Helical" evidence="7">
    <location>
        <begin position="243"/>
        <end position="260"/>
    </location>
</feature>
<accession>A0A176RX38</accession>
<dbReference type="PANTHER" id="PTHR30250">
    <property type="entry name" value="PST FAMILY PREDICTED COLANIC ACID TRANSPORTER"/>
    <property type="match status" value="1"/>
</dbReference>
<comment type="caution">
    <text evidence="8">The sequence shown here is derived from an EMBL/GenBank/DDBJ whole genome shotgun (WGS) entry which is preliminary data.</text>
</comment>
<sequence>MCVGADIAKIPFLFVCQIANFINVLFQNSYILIIGKLFSAEVTGLYFFANKIQELAATQITSSVQQATFPALASLQDDNTQLRQRYRRIIQIVSFIIAPIMLFLAVLAEPVFALLFEERWQGAVLYLQLLCLVGLFYPLHAMNVNILNVKGRSDLVLYVGIVKKLVNLGLLFAAIPYGVTGIIISRIIGSYFALLPNTYYSKRLIGYGLLEQVGDIAKPSLAALIAALVAWQITFFLADHHAIIQIAVVGTAAVALYVLLSKLIRAEGYSFLEGVLAPKLKRIFSNLK</sequence>
<keyword evidence="9" id="KW-1185">Reference proteome</keyword>
<dbReference type="PANTHER" id="PTHR30250:SF10">
    <property type="entry name" value="LIPOPOLYSACCHARIDE BIOSYNTHESIS PROTEIN WZXC"/>
    <property type="match status" value="1"/>
</dbReference>
<evidence type="ECO:0000313" key="9">
    <source>
        <dbReference type="Proteomes" id="UP000076962"/>
    </source>
</evidence>
<feature type="transmembrane region" description="Helical" evidence="7">
    <location>
        <begin position="92"/>
        <end position="116"/>
    </location>
</feature>
<evidence type="ECO:0000256" key="6">
    <source>
        <dbReference type="ARBA" id="ARBA00023136"/>
    </source>
</evidence>
<gene>
    <name evidence="8" type="ORF">THIOM_003988</name>
</gene>
<reference evidence="8 9" key="1">
    <citation type="submission" date="2016-05" db="EMBL/GenBank/DDBJ databases">
        <title>Single-cell genome of chain-forming Candidatus Thiomargarita nelsonii and comparison to other large sulfur-oxidizing bacteria.</title>
        <authorList>
            <person name="Winkel M."/>
            <person name="Salman V."/>
            <person name="Woyke T."/>
            <person name="Schulz-Vogt H."/>
            <person name="Richter M."/>
            <person name="Flood B."/>
            <person name="Bailey J."/>
            <person name="Amann R."/>
            <person name="Mussmann M."/>
        </authorList>
    </citation>
    <scope>NUCLEOTIDE SEQUENCE [LARGE SCALE GENOMIC DNA]</scope>
    <source>
        <strain evidence="8 9">THI036</strain>
    </source>
</reference>
<evidence type="ECO:0000256" key="7">
    <source>
        <dbReference type="SAM" id="Phobius"/>
    </source>
</evidence>
<keyword evidence="4 7" id="KW-0812">Transmembrane</keyword>
<dbReference type="GO" id="GO:0005886">
    <property type="term" value="C:plasma membrane"/>
    <property type="evidence" value="ECO:0007669"/>
    <property type="project" value="UniProtKB-SubCell"/>
</dbReference>
<name>A0A176RX38_9GAMM</name>
<keyword evidence="3" id="KW-1003">Cell membrane</keyword>
<dbReference type="PATRIC" id="fig|1003181.4.peg.5245"/>
<protein>
    <submittedName>
        <fullName evidence="8">Polysaccharide biosynthesis protein</fullName>
    </submittedName>
</protein>
<evidence type="ECO:0000313" key="8">
    <source>
        <dbReference type="EMBL" id="OAD20320.1"/>
    </source>
</evidence>
<keyword evidence="5 7" id="KW-1133">Transmembrane helix</keyword>
<comment type="similarity">
    <text evidence="2">Belongs to the polysaccharide synthase family.</text>
</comment>